<dbReference type="RefSeq" id="WP_072934403.1">
    <property type="nucleotide sequence ID" value="NZ_FQUG01000002.1"/>
</dbReference>
<reference evidence="2 3" key="1">
    <citation type="submission" date="2016-11" db="EMBL/GenBank/DDBJ databases">
        <authorList>
            <person name="Jaros S."/>
            <person name="Januszkiewicz K."/>
            <person name="Wedrychowicz H."/>
        </authorList>
    </citation>
    <scope>NUCLEOTIDE SEQUENCE [LARGE SCALE GENOMIC DNA]</scope>
    <source>
        <strain evidence="2 3">DSM 10502</strain>
    </source>
</reference>
<organism evidence="2 3">
    <name type="scientific">Schwartzia succinivorans DSM 10502</name>
    <dbReference type="NCBI Taxonomy" id="1123243"/>
    <lineage>
        <taxon>Bacteria</taxon>
        <taxon>Bacillati</taxon>
        <taxon>Bacillota</taxon>
        <taxon>Negativicutes</taxon>
        <taxon>Selenomonadales</taxon>
        <taxon>Selenomonadaceae</taxon>
        <taxon>Schwartzia</taxon>
    </lineage>
</organism>
<dbReference type="Proteomes" id="UP000184404">
    <property type="component" value="Unassembled WGS sequence"/>
</dbReference>
<name>A0A1M4SY68_9FIRM</name>
<feature type="transmembrane region" description="Helical" evidence="1">
    <location>
        <begin position="96"/>
        <end position="115"/>
    </location>
</feature>
<dbReference type="OrthoDB" id="1666523at2"/>
<evidence type="ECO:0000313" key="2">
    <source>
        <dbReference type="EMBL" id="SHE37135.1"/>
    </source>
</evidence>
<feature type="transmembrane region" description="Helical" evidence="1">
    <location>
        <begin position="33"/>
        <end position="53"/>
    </location>
</feature>
<keyword evidence="1" id="KW-0472">Membrane</keyword>
<accession>A0A1M4SY68</accession>
<keyword evidence="1" id="KW-1133">Transmembrane helix</keyword>
<dbReference type="AlphaFoldDB" id="A0A1M4SY68"/>
<sequence>MAKQSKRILKNIHAAQELAEEEKLPEAPKPRPWENIILVVVICLTLFLLASGWDLMDAWNRGMYASLAAALILMYVQRKHAAKISASVAPWINRGIFLFISLSLCLFGIVIYLQHFSA</sequence>
<evidence type="ECO:0000313" key="3">
    <source>
        <dbReference type="Proteomes" id="UP000184404"/>
    </source>
</evidence>
<feature type="transmembrane region" description="Helical" evidence="1">
    <location>
        <begin position="59"/>
        <end position="76"/>
    </location>
</feature>
<keyword evidence="1" id="KW-0812">Transmembrane</keyword>
<proteinExistence type="predicted"/>
<evidence type="ECO:0000256" key="1">
    <source>
        <dbReference type="SAM" id="Phobius"/>
    </source>
</evidence>
<dbReference type="EMBL" id="FQUG01000002">
    <property type="protein sequence ID" value="SHE37135.1"/>
    <property type="molecule type" value="Genomic_DNA"/>
</dbReference>
<keyword evidence="3" id="KW-1185">Reference proteome</keyword>
<protein>
    <submittedName>
        <fullName evidence="2">Uncharacterized protein</fullName>
    </submittedName>
</protein>
<gene>
    <name evidence="2" type="ORF">SAMN02745190_00293</name>
</gene>